<feature type="domain" description="Bro-N" evidence="2">
    <location>
        <begin position="1"/>
        <end position="131"/>
    </location>
</feature>
<dbReference type="InterPro" id="IPR003497">
    <property type="entry name" value="BRO_N_domain"/>
</dbReference>
<dbReference type="PROSITE" id="PS51750">
    <property type="entry name" value="BRO_N"/>
    <property type="match status" value="1"/>
</dbReference>
<dbReference type="SMART" id="SM01040">
    <property type="entry name" value="Bro-N"/>
    <property type="match status" value="1"/>
</dbReference>
<protein>
    <submittedName>
        <fullName evidence="3">Prophage antirepressor</fullName>
    </submittedName>
</protein>
<sequence>MAEIKHKILYPSSYGEVLIRTIDQNGRILFCFPDVVRVLAKDNINYTRQNSTVHGKKEGFNGLLSKLSSTLKEKDRVIIKLNEKNEFDANFDFYITEAGLYRIVTVDESEAALRFQDWVFEDVLPSIRKYGVYPPPKEGASELSTLVSLLQQNVNLLAQEIEKREELELKVADIDSRVSLIEYSSEEDYLYTINEYLIQKDYPELDQNNIWAWCEKIKLEGGFESKKCNSGIRLNTKYPEHVIERAISELRNLPS</sequence>
<evidence type="ECO:0000259" key="2">
    <source>
        <dbReference type="PROSITE" id="PS51750"/>
    </source>
</evidence>
<dbReference type="EMBL" id="FOVO01000035">
    <property type="protein sequence ID" value="SFN94818.1"/>
    <property type="molecule type" value="Genomic_DNA"/>
</dbReference>
<name>A0A1I5D6E2_9GAMM</name>
<reference evidence="4" key="1">
    <citation type="submission" date="2016-10" db="EMBL/GenBank/DDBJ databases">
        <authorList>
            <person name="Varghese N."/>
            <person name="Submissions S."/>
        </authorList>
    </citation>
    <scope>NUCLEOTIDE SEQUENCE [LARGE SCALE GENOMIC DNA]</scope>
    <source>
        <strain evidence="4">DSM 16522</strain>
    </source>
</reference>
<dbReference type="OrthoDB" id="79831at2"/>
<accession>A0A1I5D6E2</accession>
<dbReference type="Pfam" id="PF02498">
    <property type="entry name" value="Bro-N"/>
    <property type="match status" value="1"/>
</dbReference>
<dbReference type="AlphaFoldDB" id="A0A1I5D6E2"/>
<proteinExistence type="predicted"/>
<feature type="coiled-coil region" evidence="1">
    <location>
        <begin position="147"/>
        <end position="177"/>
    </location>
</feature>
<evidence type="ECO:0000256" key="1">
    <source>
        <dbReference type="SAM" id="Coils"/>
    </source>
</evidence>
<gene>
    <name evidence="3" type="ORF">SAMN05421579_13524</name>
</gene>
<dbReference type="Proteomes" id="UP000199011">
    <property type="component" value="Unassembled WGS sequence"/>
</dbReference>
<keyword evidence="4" id="KW-1185">Reference proteome</keyword>
<evidence type="ECO:0000313" key="4">
    <source>
        <dbReference type="Proteomes" id="UP000199011"/>
    </source>
</evidence>
<organism evidence="3 4">
    <name type="scientific">Xenorhabdus japonica</name>
    <dbReference type="NCBI Taxonomy" id="53341"/>
    <lineage>
        <taxon>Bacteria</taxon>
        <taxon>Pseudomonadati</taxon>
        <taxon>Pseudomonadota</taxon>
        <taxon>Gammaproteobacteria</taxon>
        <taxon>Enterobacterales</taxon>
        <taxon>Morganellaceae</taxon>
        <taxon>Xenorhabdus</taxon>
    </lineage>
</organism>
<keyword evidence="1" id="KW-0175">Coiled coil</keyword>
<dbReference type="RefSeq" id="WP_092520178.1">
    <property type="nucleotide sequence ID" value="NZ_CAWRAH010000072.1"/>
</dbReference>
<evidence type="ECO:0000313" key="3">
    <source>
        <dbReference type="EMBL" id="SFN94818.1"/>
    </source>
</evidence>